<evidence type="ECO:0000256" key="2">
    <source>
        <dbReference type="ARBA" id="ARBA00022448"/>
    </source>
</evidence>
<evidence type="ECO:0000256" key="8">
    <source>
        <dbReference type="HAMAP-Rule" id="MF_01416"/>
    </source>
</evidence>
<dbReference type="PRINTS" id="PR00125">
    <property type="entry name" value="ATPASEDELTA"/>
</dbReference>
<dbReference type="GO" id="GO:0046933">
    <property type="term" value="F:proton-transporting ATP synthase activity, rotational mechanism"/>
    <property type="evidence" value="ECO:0007669"/>
    <property type="project" value="UniProtKB-UniRule"/>
</dbReference>
<dbReference type="Gene3D" id="1.10.520.20">
    <property type="entry name" value="N-terminal domain of the delta subunit of the F1F0-ATP synthase"/>
    <property type="match status" value="1"/>
</dbReference>
<evidence type="ECO:0000256" key="4">
    <source>
        <dbReference type="ARBA" id="ARBA00023065"/>
    </source>
</evidence>
<evidence type="ECO:0000256" key="1">
    <source>
        <dbReference type="ARBA" id="ARBA00004370"/>
    </source>
</evidence>
<comment type="function">
    <text evidence="8">This protein is part of the stalk that links CF(0) to CF(1). It either transmits conformational changes from CF(0) to CF(1) or is implicated in proton conduction.</text>
</comment>
<organism evidence="9 10">
    <name type="scientific">Oryzomicrobium terrae</name>
    <dbReference type="NCBI Taxonomy" id="1735038"/>
    <lineage>
        <taxon>Bacteria</taxon>
        <taxon>Pseudomonadati</taxon>
        <taxon>Pseudomonadota</taxon>
        <taxon>Betaproteobacteria</taxon>
        <taxon>Rhodocyclales</taxon>
        <taxon>Rhodocyclaceae</taxon>
        <taxon>Oryzomicrobium</taxon>
    </lineage>
</organism>
<proteinExistence type="inferred from homology"/>
<name>A0A5C1EEA5_9RHOO</name>
<dbReference type="EMBL" id="CP022579">
    <property type="protein sequence ID" value="QEL66578.1"/>
    <property type="molecule type" value="Genomic_DNA"/>
</dbReference>
<dbReference type="RefSeq" id="WP_054619894.1">
    <property type="nucleotide sequence ID" value="NZ_CP022579.1"/>
</dbReference>
<evidence type="ECO:0000256" key="3">
    <source>
        <dbReference type="ARBA" id="ARBA00022781"/>
    </source>
</evidence>
<comment type="similarity">
    <text evidence="8">Belongs to the ATPase delta chain family.</text>
</comment>
<dbReference type="SUPFAM" id="SSF47928">
    <property type="entry name" value="N-terminal domain of the delta subunit of the F1F0-ATP synthase"/>
    <property type="match status" value="1"/>
</dbReference>
<keyword evidence="4 8" id="KW-0406">Ion transport</keyword>
<keyword evidence="6 8" id="KW-0139">CF(1)</keyword>
<sequence>MAENVTIARPYAEAVFRLARDAKALAAWSERLKALYLAAQNPDMAEVFSNPSLSSEQRVQVTLAVVGEEKNAEFANFVRALAENERLAVLPQIYELYEQLKSTEEGVKEAVIHSAFPLDDGQLKQLVAHLESHFKSKLTARVEVDPELIGGIKAVVGDEVLDASVRGKLDVMATALKS</sequence>
<dbReference type="Pfam" id="PF00213">
    <property type="entry name" value="OSCP"/>
    <property type="match status" value="1"/>
</dbReference>
<accession>A0A5C1EEA5</accession>
<evidence type="ECO:0000256" key="7">
    <source>
        <dbReference type="ARBA" id="ARBA00023310"/>
    </source>
</evidence>
<dbReference type="GO" id="GO:0005886">
    <property type="term" value="C:plasma membrane"/>
    <property type="evidence" value="ECO:0007669"/>
    <property type="project" value="UniProtKB-SubCell"/>
</dbReference>
<gene>
    <name evidence="8 9" type="primary">atpH</name>
    <name evidence="9" type="ORF">OTERR_31020</name>
</gene>
<evidence type="ECO:0000256" key="5">
    <source>
        <dbReference type="ARBA" id="ARBA00023136"/>
    </source>
</evidence>
<dbReference type="HAMAP" id="MF_01416">
    <property type="entry name" value="ATP_synth_delta_bact"/>
    <property type="match status" value="1"/>
</dbReference>
<dbReference type="NCBIfam" id="NF004402">
    <property type="entry name" value="PRK05758.2-2"/>
    <property type="match status" value="1"/>
</dbReference>
<protein>
    <recommendedName>
        <fullName evidence="8">ATP synthase subunit delta</fullName>
    </recommendedName>
    <alternativeName>
        <fullName evidence="8">ATP synthase F(1) sector subunit delta</fullName>
    </alternativeName>
    <alternativeName>
        <fullName evidence="8">F-type ATPase subunit delta</fullName>
        <shortName evidence="8">F-ATPase subunit delta</shortName>
    </alternativeName>
</protein>
<keyword evidence="2 8" id="KW-0813">Transport</keyword>
<dbReference type="NCBIfam" id="TIGR01145">
    <property type="entry name" value="ATP_synt_delta"/>
    <property type="match status" value="1"/>
</dbReference>
<dbReference type="PANTHER" id="PTHR11910">
    <property type="entry name" value="ATP SYNTHASE DELTA CHAIN"/>
    <property type="match status" value="1"/>
</dbReference>
<keyword evidence="10" id="KW-1185">Reference proteome</keyword>
<comment type="subcellular location">
    <subcellularLocation>
        <location evidence="8">Cell membrane</location>
        <topology evidence="8">Peripheral membrane protein</topology>
    </subcellularLocation>
    <subcellularLocation>
        <location evidence="1">Membrane</location>
    </subcellularLocation>
</comment>
<keyword evidence="7 8" id="KW-0066">ATP synthesis</keyword>
<keyword evidence="5 8" id="KW-0472">Membrane</keyword>
<evidence type="ECO:0000313" key="9">
    <source>
        <dbReference type="EMBL" id="QEL66578.1"/>
    </source>
</evidence>
<dbReference type="GO" id="GO:0045259">
    <property type="term" value="C:proton-transporting ATP synthase complex"/>
    <property type="evidence" value="ECO:0007669"/>
    <property type="project" value="UniProtKB-KW"/>
</dbReference>
<dbReference type="AlphaFoldDB" id="A0A5C1EEA5"/>
<dbReference type="Proteomes" id="UP000323671">
    <property type="component" value="Chromosome"/>
</dbReference>
<dbReference type="InterPro" id="IPR026015">
    <property type="entry name" value="ATP_synth_OSCP/delta_N_sf"/>
</dbReference>
<keyword evidence="3 8" id="KW-0375">Hydrogen ion transport</keyword>
<comment type="function">
    <text evidence="8">F(1)F(0) ATP synthase produces ATP from ADP in the presence of a proton or sodium gradient. F-type ATPases consist of two structural domains, F(1) containing the extramembraneous catalytic core and F(0) containing the membrane proton channel, linked together by a central stalk and a peripheral stalk. During catalysis, ATP synthesis in the catalytic domain of F(1) is coupled via a rotary mechanism of the central stalk subunits to proton translocation.</text>
</comment>
<evidence type="ECO:0000313" key="10">
    <source>
        <dbReference type="Proteomes" id="UP000323671"/>
    </source>
</evidence>
<dbReference type="KEGG" id="otr:OTERR_31020"/>
<reference evidence="9 10" key="1">
    <citation type="submission" date="2017-07" db="EMBL/GenBank/DDBJ databases">
        <title>Complete genome sequence of Oryzomicrobium terrae TPP412.</title>
        <authorList>
            <person name="Chiu L.-W."/>
            <person name="Lo K.-J."/>
            <person name="Tsai Y.-M."/>
            <person name="Lin S.-S."/>
            <person name="Kuo C.-H."/>
            <person name="Liu C.-T."/>
        </authorList>
    </citation>
    <scope>NUCLEOTIDE SEQUENCE [LARGE SCALE GENOMIC DNA]</scope>
    <source>
        <strain evidence="9 10">TPP412</strain>
    </source>
</reference>
<dbReference type="InterPro" id="IPR000711">
    <property type="entry name" value="ATPase_OSCP/dsu"/>
</dbReference>
<evidence type="ECO:0000256" key="6">
    <source>
        <dbReference type="ARBA" id="ARBA00023196"/>
    </source>
</evidence>
<keyword evidence="8" id="KW-1003">Cell membrane</keyword>